<reference evidence="4" key="1">
    <citation type="submission" date="2016-07" db="EMBL/GenBank/DDBJ databases">
        <authorList>
            <person name="Bretaudeau A."/>
        </authorList>
    </citation>
    <scope>NUCLEOTIDE SEQUENCE</scope>
    <source>
        <strain evidence="4">Rice</strain>
        <tissue evidence="4">Whole body</tissue>
    </source>
</reference>
<dbReference type="AlphaFoldDB" id="A0A2H1WB49"/>
<evidence type="ECO:0000259" key="3">
    <source>
        <dbReference type="Pfam" id="PF13359"/>
    </source>
</evidence>
<proteinExistence type="predicted"/>
<dbReference type="Pfam" id="PF13359">
    <property type="entry name" value="DDE_Tnp_4"/>
    <property type="match status" value="1"/>
</dbReference>
<accession>A0A2H1WB49</accession>
<name>A0A2H1WB49_SPOFR</name>
<sequence>MLTEGRLNIPEPRPLFAESEVQVPYVIIGDEGFGLHTHLLRPFGGTHLDRGARRYVECAFGILANKWRILHRPIDLKRETAISVVKACTVLHNLIIKKEGIELEK</sequence>
<protein>
    <submittedName>
        <fullName evidence="4">SFRICE_033687</fullName>
    </submittedName>
</protein>
<evidence type="ECO:0000256" key="2">
    <source>
        <dbReference type="ARBA" id="ARBA00022723"/>
    </source>
</evidence>
<evidence type="ECO:0000256" key="1">
    <source>
        <dbReference type="ARBA" id="ARBA00001968"/>
    </source>
</evidence>
<keyword evidence="2" id="KW-0479">Metal-binding</keyword>
<comment type="cofactor">
    <cofactor evidence="1">
        <name>a divalent metal cation</name>
        <dbReference type="ChEBI" id="CHEBI:60240"/>
    </cofactor>
</comment>
<dbReference type="GO" id="GO:0046872">
    <property type="term" value="F:metal ion binding"/>
    <property type="evidence" value="ECO:0007669"/>
    <property type="project" value="UniProtKB-KW"/>
</dbReference>
<dbReference type="InterPro" id="IPR027806">
    <property type="entry name" value="HARBI1_dom"/>
</dbReference>
<organism evidence="4">
    <name type="scientific">Spodoptera frugiperda</name>
    <name type="common">Fall armyworm</name>
    <dbReference type="NCBI Taxonomy" id="7108"/>
    <lineage>
        <taxon>Eukaryota</taxon>
        <taxon>Metazoa</taxon>
        <taxon>Ecdysozoa</taxon>
        <taxon>Arthropoda</taxon>
        <taxon>Hexapoda</taxon>
        <taxon>Insecta</taxon>
        <taxon>Pterygota</taxon>
        <taxon>Neoptera</taxon>
        <taxon>Endopterygota</taxon>
        <taxon>Lepidoptera</taxon>
        <taxon>Glossata</taxon>
        <taxon>Ditrysia</taxon>
        <taxon>Noctuoidea</taxon>
        <taxon>Noctuidae</taxon>
        <taxon>Amphipyrinae</taxon>
        <taxon>Spodoptera</taxon>
    </lineage>
</organism>
<dbReference type="EMBL" id="ODYU01007370">
    <property type="protein sequence ID" value="SOQ50072.1"/>
    <property type="molecule type" value="Genomic_DNA"/>
</dbReference>
<gene>
    <name evidence="4" type="ORF">SFRICE_033687</name>
</gene>
<evidence type="ECO:0000313" key="4">
    <source>
        <dbReference type="EMBL" id="SOQ50072.1"/>
    </source>
</evidence>
<feature type="domain" description="DDE Tnp4" evidence="3">
    <location>
        <begin position="25"/>
        <end position="93"/>
    </location>
</feature>